<dbReference type="InterPro" id="IPR000082">
    <property type="entry name" value="SEA_dom"/>
</dbReference>
<dbReference type="InterPro" id="IPR036364">
    <property type="entry name" value="SEA_dom_sf"/>
</dbReference>
<feature type="domain" description="EGF-like" evidence="9">
    <location>
        <begin position="80"/>
        <end position="126"/>
    </location>
</feature>
<keyword evidence="3" id="KW-0677">Repeat</keyword>
<keyword evidence="4 5" id="KW-1015">Disulfide bond</keyword>
<dbReference type="PROSITE" id="PS01187">
    <property type="entry name" value="EGF_CA"/>
    <property type="match status" value="2"/>
</dbReference>
<dbReference type="AlphaFoldDB" id="A0A914A432"/>
<evidence type="ECO:0000259" key="8">
    <source>
        <dbReference type="PROSITE" id="PS50024"/>
    </source>
</evidence>
<keyword evidence="1 5" id="KW-0245">EGF-like domain</keyword>
<keyword evidence="11" id="KW-1185">Reference proteome</keyword>
<evidence type="ECO:0000256" key="2">
    <source>
        <dbReference type="ARBA" id="ARBA00022729"/>
    </source>
</evidence>
<protein>
    <submittedName>
        <fullName evidence="10">Uncharacterized protein</fullName>
    </submittedName>
</protein>
<dbReference type="InterPro" id="IPR000152">
    <property type="entry name" value="EGF-type_Asp/Asn_hydroxyl_site"/>
</dbReference>
<dbReference type="SMART" id="SM00179">
    <property type="entry name" value="EGF_CA"/>
    <property type="match status" value="3"/>
</dbReference>
<dbReference type="EnsemblMetazoa" id="XM_038202208.1">
    <property type="protein sequence ID" value="XP_038058136.1"/>
    <property type="gene ID" value="LOC119729589"/>
</dbReference>
<proteinExistence type="predicted"/>
<sequence length="642" mass="66662">MFFTQGIHIVTMELGHLILICASILLVGVHGQTTELYQTTEDTTTLFETTAEAAATEFQTTIETTTDDTTDPVVTESAADIDECTTFQLENRHNCDDLATCSNLDGSYTCTCNSGYSGNGLDGQCQNIDECVNGTDSCDTNAACTDTAGSYTCTCDAGYTGNGMTCADADECFVKSDNCTDNEKCINNVGGFTCGCQTNFFRVDGVCTGSVSLNLVVVFSQILGMSAVDNLTAVDTAANRIELADDVFSVLNSSSTVGPDLLGVAITDMTNVTNGTSVTFLVDLDAATTLTEAQVSQAFVDGLTGAANDTVAPDSLIESGSTPTVAVPDINPCEEGTDNCYALNYQQCVYESSNVFSCMTCLSGYAAPSVVGEACTEIFPCDNSTVSQACADQGFVDCVHDGPGESHCENCLPGWTMVGSQCERLQKFQGSARLEDYGGMTAEFTEDLTNSSSSAYIALADDICTFLTAATGSSICQILGFSNGSIIIDYILLFPEADNSTASDLSASILSADTATGSLALTPSSVSLVDISAFCEFSSCLNGATCSIDSNQIVCACTTGYTGSDCGTAVTTPEVVTPIAVTAAPDGLSTGAIVGIAVGCVVAAIIIVVVLVVVIMKCTGKSKVGIREQEPDEIPLADQHQH</sequence>
<dbReference type="PROSITE" id="PS50026">
    <property type="entry name" value="EGF_3"/>
    <property type="match status" value="3"/>
</dbReference>
<dbReference type="InterPro" id="IPR001881">
    <property type="entry name" value="EGF-like_Ca-bd_dom"/>
</dbReference>
<evidence type="ECO:0000256" key="5">
    <source>
        <dbReference type="PROSITE-ProRule" id="PRU00076"/>
    </source>
</evidence>
<dbReference type="Proteomes" id="UP000887568">
    <property type="component" value="Unplaced"/>
</dbReference>
<dbReference type="PROSITE" id="PS00022">
    <property type="entry name" value="EGF_1"/>
    <property type="match status" value="1"/>
</dbReference>
<dbReference type="Gene3D" id="2.10.25.10">
    <property type="entry name" value="Laminin"/>
    <property type="match status" value="4"/>
</dbReference>
<feature type="domain" description="EGF-like" evidence="9">
    <location>
        <begin position="127"/>
        <end position="167"/>
    </location>
</feature>
<dbReference type="OMA" id="ISAFCEF"/>
<dbReference type="PROSITE" id="PS01186">
    <property type="entry name" value="EGF_2"/>
    <property type="match status" value="3"/>
</dbReference>
<dbReference type="PROSITE" id="PS00010">
    <property type="entry name" value="ASX_HYDROXYL"/>
    <property type="match status" value="2"/>
</dbReference>
<evidence type="ECO:0000256" key="6">
    <source>
        <dbReference type="SAM" id="Phobius"/>
    </source>
</evidence>
<accession>A0A914A432</accession>
<comment type="caution">
    <text evidence="5">Lacks conserved residue(s) required for the propagation of feature annotation.</text>
</comment>
<dbReference type="FunFam" id="2.10.25.10:FF:000038">
    <property type="entry name" value="Fibrillin 2"/>
    <property type="match status" value="2"/>
</dbReference>
<dbReference type="SUPFAM" id="SSF57196">
    <property type="entry name" value="EGF/Laminin"/>
    <property type="match status" value="1"/>
</dbReference>
<feature type="chain" id="PRO_5037596931" evidence="7">
    <location>
        <begin position="32"/>
        <end position="642"/>
    </location>
</feature>
<keyword evidence="2 7" id="KW-0732">Signal</keyword>
<dbReference type="GeneID" id="119729589"/>
<reference evidence="10" key="1">
    <citation type="submission" date="2022-11" db="UniProtKB">
        <authorList>
            <consortium name="EnsemblMetazoa"/>
        </authorList>
    </citation>
    <scope>IDENTIFICATION</scope>
</reference>
<dbReference type="SMART" id="SM00181">
    <property type="entry name" value="EGF"/>
    <property type="match status" value="6"/>
</dbReference>
<evidence type="ECO:0000256" key="4">
    <source>
        <dbReference type="ARBA" id="ARBA00023157"/>
    </source>
</evidence>
<dbReference type="InterPro" id="IPR049883">
    <property type="entry name" value="NOTCH1_EGF-like"/>
</dbReference>
<dbReference type="InterPro" id="IPR024731">
    <property type="entry name" value="NELL2-like_EGF"/>
</dbReference>
<feature type="signal peptide" evidence="7">
    <location>
        <begin position="1"/>
        <end position="31"/>
    </location>
</feature>
<evidence type="ECO:0000256" key="7">
    <source>
        <dbReference type="SAM" id="SignalP"/>
    </source>
</evidence>
<keyword evidence="6" id="KW-0812">Transmembrane</keyword>
<dbReference type="Pfam" id="PF07645">
    <property type="entry name" value="EGF_CA"/>
    <property type="match status" value="1"/>
</dbReference>
<dbReference type="SUPFAM" id="SSF82671">
    <property type="entry name" value="SEA domain"/>
    <property type="match status" value="1"/>
</dbReference>
<dbReference type="InterPro" id="IPR018097">
    <property type="entry name" value="EGF_Ca-bd_CS"/>
</dbReference>
<evidence type="ECO:0000259" key="9">
    <source>
        <dbReference type="PROSITE" id="PS50026"/>
    </source>
</evidence>
<evidence type="ECO:0000313" key="10">
    <source>
        <dbReference type="EnsemblMetazoa" id="XP_038058136.1"/>
    </source>
</evidence>
<feature type="domain" description="SEA" evidence="8">
    <location>
        <begin position="424"/>
        <end position="536"/>
    </location>
</feature>
<dbReference type="InterPro" id="IPR009030">
    <property type="entry name" value="Growth_fac_rcpt_cys_sf"/>
</dbReference>
<evidence type="ECO:0000256" key="1">
    <source>
        <dbReference type="ARBA" id="ARBA00022536"/>
    </source>
</evidence>
<dbReference type="PANTHER" id="PTHR24039">
    <property type="entry name" value="FIBRILLIN-RELATED"/>
    <property type="match status" value="1"/>
</dbReference>
<dbReference type="RefSeq" id="XP_038058136.1">
    <property type="nucleotide sequence ID" value="XM_038202208.1"/>
</dbReference>
<feature type="domain" description="EGF-like" evidence="9">
    <location>
        <begin position="531"/>
        <end position="567"/>
    </location>
</feature>
<feature type="transmembrane region" description="Helical" evidence="6">
    <location>
        <begin position="592"/>
        <end position="616"/>
    </location>
</feature>
<name>A0A914A432_PATMI</name>
<dbReference type="OrthoDB" id="41109at2759"/>
<evidence type="ECO:0000313" key="11">
    <source>
        <dbReference type="Proteomes" id="UP000887568"/>
    </source>
</evidence>
<dbReference type="SUPFAM" id="SSF57184">
    <property type="entry name" value="Growth factor receptor domain"/>
    <property type="match status" value="2"/>
</dbReference>
<keyword evidence="6" id="KW-1133">Transmembrane helix</keyword>
<evidence type="ECO:0000256" key="3">
    <source>
        <dbReference type="ARBA" id="ARBA00022737"/>
    </source>
</evidence>
<keyword evidence="6" id="KW-0472">Membrane</keyword>
<dbReference type="InterPro" id="IPR000742">
    <property type="entry name" value="EGF"/>
</dbReference>
<dbReference type="PROSITE" id="PS50024">
    <property type="entry name" value="SEA"/>
    <property type="match status" value="1"/>
</dbReference>
<feature type="disulfide bond" evidence="5">
    <location>
        <begin position="557"/>
        <end position="566"/>
    </location>
</feature>
<organism evidence="10 11">
    <name type="scientific">Patiria miniata</name>
    <name type="common">Bat star</name>
    <name type="synonym">Asterina miniata</name>
    <dbReference type="NCBI Taxonomy" id="46514"/>
    <lineage>
        <taxon>Eukaryota</taxon>
        <taxon>Metazoa</taxon>
        <taxon>Echinodermata</taxon>
        <taxon>Eleutherozoa</taxon>
        <taxon>Asterozoa</taxon>
        <taxon>Asteroidea</taxon>
        <taxon>Valvatacea</taxon>
        <taxon>Valvatida</taxon>
        <taxon>Asterinidae</taxon>
        <taxon>Patiria</taxon>
    </lineage>
</organism>
<dbReference type="PANTHER" id="PTHR24039:SF58">
    <property type="entry name" value="EGF-LIKE DOMAIN-CONTAINING PROTEIN"/>
    <property type="match status" value="1"/>
</dbReference>
<dbReference type="Pfam" id="PF12947">
    <property type="entry name" value="EGF_3"/>
    <property type="match status" value="2"/>
</dbReference>
<dbReference type="GO" id="GO:0005509">
    <property type="term" value="F:calcium ion binding"/>
    <property type="evidence" value="ECO:0007669"/>
    <property type="project" value="InterPro"/>
</dbReference>
<dbReference type="CDD" id="cd00054">
    <property type="entry name" value="EGF_CA"/>
    <property type="match status" value="2"/>
</dbReference>